<dbReference type="Proteomes" id="UP000017559">
    <property type="component" value="Unassembled WGS sequence"/>
</dbReference>
<protein>
    <submittedName>
        <fullName evidence="3">Glycoside hydrolase family 76 protein</fullName>
    </submittedName>
</protein>
<gene>
    <name evidence="3" type="ORF">Moror_11801</name>
</gene>
<dbReference type="Gene3D" id="1.50.10.20">
    <property type="match status" value="1"/>
</dbReference>
<evidence type="ECO:0000256" key="1">
    <source>
        <dbReference type="SAM" id="MobiDB-lite"/>
    </source>
</evidence>
<dbReference type="InterPro" id="IPR005198">
    <property type="entry name" value="Glyco_hydro_76"/>
</dbReference>
<comment type="caution">
    <text evidence="3">The sequence shown here is derived from an EMBL/GenBank/DDBJ whole genome shotgun (WGS) entry which is preliminary data.</text>
</comment>
<feature type="compositionally biased region" description="Polar residues" evidence="1">
    <location>
        <begin position="380"/>
        <end position="392"/>
    </location>
</feature>
<evidence type="ECO:0000256" key="2">
    <source>
        <dbReference type="SAM" id="Phobius"/>
    </source>
</evidence>
<evidence type="ECO:0000313" key="3">
    <source>
        <dbReference type="EMBL" id="ESK82968.1"/>
    </source>
</evidence>
<dbReference type="KEGG" id="mrr:Moror_11801"/>
<dbReference type="InterPro" id="IPR008928">
    <property type="entry name" value="6-hairpin_glycosidase_sf"/>
</dbReference>
<dbReference type="HOGENOM" id="CLU_030049_0_0_1"/>
<proteinExistence type="predicted"/>
<keyword evidence="2" id="KW-0812">Transmembrane</keyword>
<dbReference type="AlphaFoldDB" id="V2W814"/>
<keyword evidence="3" id="KW-0378">Hydrolase</keyword>
<feature type="region of interest" description="Disordered" evidence="1">
    <location>
        <begin position="419"/>
        <end position="438"/>
    </location>
</feature>
<dbReference type="EMBL" id="AWSO01001722">
    <property type="protein sequence ID" value="ESK82968.1"/>
    <property type="molecule type" value="Genomic_DNA"/>
</dbReference>
<sequence length="438" mass="47458">MAYNDSDFLVMAGEFWACANNYTVSDRDFVDATTPIRTTKSFSLSQMCSDLSMGGGTFELKGDEVTALTADATSIFFLLSAYLGEVTSNQIYIDAAKRSLGFIRTQLLSRQGLVMRGIYADQNRSCETLFDTYPYNTGFTIEALSILTGLSDEESDQEQMERTIAEATNTGGWQNGNGVVSWRGGYGDPHLIRALSTVYVRTPRTSELSAYIKSYLGVQFNAVTELATSGGSSIYGGQWNGPPVDKFEADNQTAAVQVLLAAIPLSEESTSPITPVNPVESDSPPPKKPSAAGAIAGGVVGGLTVLMMIGIAVIFIRRRRYRRYEPPMVSTFDVGHVQPIPPRQSVGKGRKNSAPTTPIYHVKERTSQRPTPSGGEASTPAFQATPVRSSTYVAEPERPVNQMTTAELVQVLNGRLQTGQWSEEELPPEYPQSHVGSA</sequence>
<feature type="transmembrane region" description="Helical" evidence="2">
    <location>
        <begin position="291"/>
        <end position="316"/>
    </location>
</feature>
<dbReference type="SUPFAM" id="SSF48208">
    <property type="entry name" value="Six-hairpin glycosidases"/>
    <property type="match status" value="1"/>
</dbReference>
<organism evidence="3 4">
    <name type="scientific">Moniliophthora roreri (strain MCA 2997)</name>
    <name type="common">Cocoa frosty pod rot fungus</name>
    <name type="synonym">Crinipellis roreri</name>
    <dbReference type="NCBI Taxonomy" id="1381753"/>
    <lineage>
        <taxon>Eukaryota</taxon>
        <taxon>Fungi</taxon>
        <taxon>Dikarya</taxon>
        <taxon>Basidiomycota</taxon>
        <taxon>Agaricomycotina</taxon>
        <taxon>Agaricomycetes</taxon>
        <taxon>Agaricomycetidae</taxon>
        <taxon>Agaricales</taxon>
        <taxon>Marasmiineae</taxon>
        <taxon>Marasmiaceae</taxon>
        <taxon>Moniliophthora</taxon>
    </lineage>
</organism>
<accession>V2W814</accession>
<feature type="region of interest" description="Disordered" evidence="1">
    <location>
        <begin position="335"/>
        <end position="401"/>
    </location>
</feature>
<name>V2W814_MONRO</name>
<dbReference type="GO" id="GO:0005975">
    <property type="term" value="P:carbohydrate metabolic process"/>
    <property type="evidence" value="ECO:0007669"/>
    <property type="project" value="InterPro"/>
</dbReference>
<dbReference type="GO" id="GO:0016787">
    <property type="term" value="F:hydrolase activity"/>
    <property type="evidence" value="ECO:0007669"/>
    <property type="project" value="UniProtKB-KW"/>
</dbReference>
<keyword evidence="2" id="KW-0472">Membrane</keyword>
<keyword evidence="4" id="KW-1185">Reference proteome</keyword>
<evidence type="ECO:0000313" key="4">
    <source>
        <dbReference type="Proteomes" id="UP000017559"/>
    </source>
</evidence>
<dbReference type="OrthoDB" id="3068171at2759"/>
<dbReference type="Pfam" id="PF03663">
    <property type="entry name" value="Glyco_hydro_76"/>
    <property type="match status" value="1"/>
</dbReference>
<feature type="region of interest" description="Disordered" evidence="1">
    <location>
        <begin position="270"/>
        <end position="290"/>
    </location>
</feature>
<reference evidence="3 4" key="1">
    <citation type="journal article" date="2014" name="BMC Genomics">
        <title>Genome and secretome analysis of the hemibiotrophic fungal pathogen, Moniliophthora roreri, which causes frosty pod rot disease of cacao: mechanisms of the biotrophic and necrotrophic phases.</title>
        <authorList>
            <person name="Meinhardt L.W."/>
            <person name="Costa G.G.L."/>
            <person name="Thomazella D.P.T."/>
            <person name="Teixeira P.J.P.L."/>
            <person name="Carazzolle M.F."/>
            <person name="Schuster S.C."/>
            <person name="Carlson J.E."/>
            <person name="Guiltinan M.J."/>
            <person name="Mieczkowski P."/>
            <person name="Farmer A."/>
            <person name="Ramaraj T."/>
            <person name="Crozier J."/>
            <person name="Davis R.E."/>
            <person name="Shao J."/>
            <person name="Melnick R.L."/>
            <person name="Pereira G.A.G."/>
            <person name="Bailey B.A."/>
        </authorList>
    </citation>
    <scope>NUCLEOTIDE SEQUENCE [LARGE SCALE GENOMIC DNA]</scope>
    <source>
        <strain evidence="3 4">MCA 2997</strain>
    </source>
</reference>
<keyword evidence="2" id="KW-1133">Transmembrane helix</keyword>